<dbReference type="EMBL" id="JBEPMU010000001">
    <property type="protein sequence ID" value="MET3651440.1"/>
    <property type="molecule type" value="Genomic_DNA"/>
</dbReference>
<comment type="catalytic activity">
    <reaction evidence="6 7 8">
        <text>alpha-D-glucose 6-phosphate = beta-D-fructose 6-phosphate</text>
        <dbReference type="Rhea" id="RHEA:11816"/>
        <dbReference type="ChEBI" id="CHEBI:57634"/>
        <dbReference type="ChEBI" id="CHEBI:58225"/>
        <dbReference type="EC" id="5.3.1.9"/>
    </reaction>
</comment>
<dbReference type="Gene3D" id="1.10.1390.10">
    <property type="match status" value="1"/>
</dbReference>
<dbReference type="Proteomes" id="UP001549184">
    <property type="component" value="Unassembled WGS sequence"/>
</dbReference>
<comment type="subcellular location">
    <subcellularLocation>
        <location evidence="7">Cytoplasm</location>
    </subcellularLocation>
</comment>
<dbReference type="PANTHER" id="PTHR11469">
    <property type="entry name" value="GLUCOSE-6-PHOSPHATE ISOMERASE"/>
    <property type="match status" value="1"/>
</dbReference>
<dbReference type="InterPro" id="IPR035482">
    <property type="entry name" value="SIS_PGI_2"/>
</dbReference>
<dbReference type="CDD" id="cd05016">
    <property type="entry name" value="SIS_PGI_2"/>
    <property type="match status" value="1"/>
</dbReference>
<proteinExistence type="inferred from homology"/>
<dbReference type="InterPro" id="IPR046348">
    <property type="entry name" value="SIS_dom_sf"/>
</dbReference>
<reference evidence="9 10" key="1">
    <citation type="submission" date="2024-06" db="EMBL/GenBank/DDBJ databases">
        <title>Sorghum-associated microbial communities from plants grown in Nebraska, USA.</title>
        <authorList>
            <person name="Schachtman D."/>
        </authorList>
    </citation>
    <scope>NUCLEOTIDE SEQUENCE [LARGE SCALE GENOMIC DNA]</scope>
    <source>
        <strain evidence="9 10">1073</strain>
    </source>
</reference>
<dbReference type="SUPFAM" id="SSF53697">
    <property type="entry name" value="SIS domain"/>
    <property type="match status" value="1"/>
</dbReference>
<comment type="caution">
    <text evidence="9">The sequence shown here is derived from an EMBL/GenBank/DDBJ whole genome shotgun (WGS) entry which is preliminary data.</text>
</comment>
<keyword evidence="4 7" id="KW-0324">Glycolysis</keyword>
<evidence type="ECO:0000256" key="8">
    <source>
        <dbReference type="RuleBase" id="RU000612"/>
    </source>
</evidence>
<feature type="active site" evidence="7">
    <location>
        <position position="508"/>
    </location>
</feature>
<keyword evidence="10" id="KW-1185">Reference proteome</keyword>
<evidence type="ECO:0000256" key="6">
    <source>
        <dbReference type="ARBA" id="ARBA00029321"/>
    </source>
</evidence>
<dbReference type="PROSITE" id="PS00765">
    <property type="entry name" value="P_GLUCOSE_ISOMERASE_1"/>
    <property type="match status" value="1"/>
</dbReference>
<comment type="similarity">
    <text evidence="2 7 8">Belongs to the GPI family.</text>
</comment>
<accession>A0ABV2JRI2</accession>
<dbReference type="EC" id="5.3.1.9" evidence="7"/>
<dbReference type="InterPro" id="IPR023096">
    <property type="entry name" value="G6P_Isomerase_C"/>
</dbReference>
<dbReference type="PRINTS" id="PR00662">
    <property type="entry name" value="G6PISOMERASE"/>
</dbReference>
<dbReference type="PROSITE" id="PS00174">
    <property type="entry name" value="P_GLUCOSE_ISOMERASE_2"/>
    <property type="match status" value="1"/>
</dbReference>
<evidence type="ECO:0000313" key="10">
    <source>
        <dbReference type="Proteomes" id="UP001549184"/>
    </source>
</evidence>
<keyword evidence="5 7" id="KW-0413">Isomerase</keyword>
<dbReference type="RefSeq" id="WP_354012871.1">
    <property type="nucleotide sequence ID" value="NZ_JBEPMU010000001.1"/>
</dbReference>
<sequence>MSSERRPSFLAAHLDRLAGTHLRELLKDAERGKRLRHRVGPILLDLSRQKLDQAALEALGAHVEASGWQAARDAMFAGEPINTSEDRAVLHTALRASGSKLPSPAPRDALKEIEQTLQRIDALTKAVELGDATAFGVAPGITDIVNIGIGGSDLGPRLAVRALTPYHVPGLRSHFLTNVDGQSAYELMHQLDPKRTLVIVVSKTFTTQETLLNGNVMRDWISRAYNGDKAAVSRHFLAVSANVAEAEKWGVPAAQVYPMWDFIGGRFSLWSAVGLSLALAIGSYNFHELLKGAALVDDHFRSAAWSENLPVLLSLVEYWNRDAQGRGSRAVIPYADLLTDLTSYLQQLEMESLGKQVTKQGQPVAQPTSAVVWGSVGTNAQHAYFQSLHQGTDTVPLEFIGVVKPAHDLAANHDALLSNLLAQAAALALGKTFDEALAEAKSGTDEERRMLAAQRTFPGDRPSTVMLLDALTPESLGALIALYEHKVFMLGHLWGINAFDQWGVELGKSIARQILPALDESGARSVSGLDASTQALIEVIHQRRTAQ</sequence>
<name>A0ABV2JRI2_9GAMM</name>
<comment type="function">
    <text evidence="7">Catalyzes the reversible isomerization of glucose-6-phosphate to fructose-6-phosphate.</text>
</comment>
<dbReference type="InterPro" id="IPR018189">
    <property type="entry name" value="Phosphoglucose_isomerase_CS"/>
</dbReference>
<comment type="pathway">
    <text evidence="1 7 8">Carbohydrate degradation; glycolysis; D-glyceraldehyde 3-phosphate and glycerone phosphate from D-glucose: step 2/4.</text>
</comment>
<keyword evidence="3 7" id="KW-0312">Gluconeogenesis</keyword>
<dbReference type="Gene3D" id="3.40.50.10490">
    <property type="entry name" value="Glucose-6-phosphate isomerase like protein, domain 1"/>
    <property type="match status" value="2"/>
</dbReference>
<keyword evidence="7" id="KW-0963">Cytoplasm</keyword>
<evidence type="ECO:0000313" key="9">
    <source>
        <dbReference type="EMBL" id="MET3651440.1"/>
    </source>
</evidence>
<dbReference type="GO" id="GO:0004347">
    <property type="term" value="F:glucose-6-phosphate isomerase activity"/>
    <property type="evidence" value="ECO:0007669"/>
    <property type="project" value="UniProtKB-EC"/>
</dbReference>
<protein>
    <recommendedName>
        <fullName evidence="7">Glucose-6-phosphate isomerase</fullName>
        <shortName evidence="7">GPI</shortName>
        <ecNumber evidence="7">5.3.1.9</ecNumber>
    </recommendedName>
    <alternativeName>
        <fullName evidence="7">Phosphoglucose isomerase</fullName>
        <shortName evidence="7">PGI</shortName>
    </alternativeName>
    <alternativeName>
        <fullName evidence="7">Phosphohexose isomerase</fullName>
        <shortName evidence="7">PHI</shortName>
    </alternativeName>
</protein>
<evidence type="ECO:0000256" key="5">
    <source>
        <dbReference type="ARBA" id="ARBA00023235"/>
    </source>
</evidence>
<gene>
    <name evidence="7" type="primary">pgi</name>
    <name evidence="9" type="ORF">ABIC75_001142</name>
</gene>
<evidence type="ECO:0000256" key="2">
    <source>
        <dbReference type="ARBA" id="ARBA00006604"/>
    </source>
</evidence>
<dbReference type="InterPro" id="IPR035476">
    <property type="entry name" value="SIS_PGI_1"/>
</dbReference>
<organism evidence="9 10">
    <name type="scientific">Dyella japonica</name>
    <dbReference type="NCBI Taxonomy" id="231455"/>
    <lineage>
        <taxon>Bacteria</taxon>
        <taxon>Pseudomonadati</taxon>
        <taxon>Pseudomonadota</taxon>
        <taxon>Gammaproteobacteria</taxon>
        <taxon>Lysobacterales</taxon>
        <taxon>Rhodanobacteraceae</taxon>
        <taxon>Dyella</taxon>
    </lineage>
</organism>
<evidence type="ECO:0000256" key="7">
    <source>
        <dbReference type="HAMAP-Rule" id="MF_00473"/>
    </source>
</evidence>
<dbReference type="PROSITE" id="PS51463">
    <property type="entry name" value="P_GLUCOSE_ISOMERASE_3"/>
    <property type="match status" value="1"/>
</dbReference>
<dbReference type="Pfam" id="PF00342">
    <property type="entry name" value="PGI"/>
    <property type="match status" value="1"/>
</dbReference>
<evidence type="ECO:0000256" key="3">
    <source>
        <dbReference type="ARBA" id="ARBA00022432"/>
    </source>
</evidence>
<dbReference type="InterPro" id="IPR001672">
    <property type="entry name" value="G6P_Isomerase"/>
</dbReference>
<comment type="pathway">
    <text evidence="7">Carbohydrate biosynthesis; gluconeogenesis.</text>
</comment>
<feature type="active site" evidence="7">
    <location>
        <position position="382"/>
    </location>
</feature>
<dbReference type="CDD" id="cd05015">
    <property type="entry name" value="SIS_PGI_1"/>
    <property type="match status" value="1"/>
</dbReference>
<evidence type="ECO:0000256" key="4">
    <source>
        <dbReference type="ARBA" id="ARBA00023152"/>
    </source>
</evidence>
<dbReference type="PANTHER" id="PTHR11469:SF1">
    <property type="entry name" value="GLUCOSE-6-PHOSPHATE ISOMERASE"/>
    <property type="match status" value="1"/>
</dbReference>
<dbReference type="HAMAP" id="MF_00473">
    <property type="entry name" value="G6P_isomerase"/>
    <property type="match status" value="1"/>
</dbReference>
<evidence type="ECO:0000256" key="1">
    <source>
        <dbReference type="ARBA" id="ARBA00004926"/>
    </source>
</evidence>
<dbReference type="NCBIfam" id="NF001211">
    <property type="entry name" value="PRK00179.1"/>
    <property type="match status" value="1"/>
</dbReference>
<feature type="active site" description="Proton donor" evidence="7">
    <location>
        <position position="351"/>
    </location>
</feature>